<dbReference type="PANTHER" id="PTHR31307">
    <property type="entry name" value="TRIHELIX TRANSCRIPTION FACTOR ASIL2"/>
    <property type="match status" value="1"/>
</dbReference>
<feature type="domain" description="Myb/SANT-like DNA-binding" evidence="2">
    <location>
        <begin position="44"/>
        <end position="130"/>
    </location>
</feature>
<feature type="compositionally biased region" description="Low complexity" evidence="1">
    <location>
        <begin position="148"/>
        <end position="157"/>
    </location>
</feature>
<comment type="caution">
    <text evidence="3">The sequence shown here is derived from an EMBL/GenBank/DDBJ whole genome shotgun (WGS) entry which is preliminary data.</text>
</comment>
<evidence type="ECO:0000313" key="4">
    <source>
        <dbReference type="Proteomes" id="UP000825935"/>
    </source>
</evidence>
<reference evidence="3" key="1">
    <citation type="submission" date="2021-08" db="EMBL/GenBank/DDBJ databases">
        <title>WGS assembly of Ceratopteris richardii.</title>
        <authorList>
            <person name="Marchant D.B."/>
            <person name="Chen G."/>
            <person name="Jenkins J."/>
            <person name="Shu S."/>
            <person name="Leebens-Mack J."/>
            <person name="Grimwood J."/>
            <person name="Schmutz J."/>
            <person name="Soltis P."/>
            <person name="Soltis D."/>
            <person name="Chen Z.-H."/>
        </authorList>
    </citation>
    <scope>NUCLEOTIDE SEQUENCE</scope>
    <source>
        <strain evidence="3">Whitten #5841</strain>
        <tissue evidence="3">Leaf</tissue>
    </source>
</reference>
<dbReference type="InterPro" id="IPR044822">
    <property type="entry name" value="Myb_DNA-bind_4"/>
</dbReference>
<dbReference type="OrthoDB" id="1900300at2759"/>
<proteinExistence type="predicted"/>
<feature type="region of interest" description="Disordered" evidence="1">
    <location>
        <begin position="145"/>
        <end position="179"/>
    </location>
</feature>
<feature type="compositionally biased region" description="Low complexity" evidence="1">
    <location>
        <begin position="396"/>
        <end position="408"/>
    </location>
</feature>
<gene>
    <name evidence="3" type="ORF">KP509_12G091400</name>
</gene>
<keyword evidence="4" id="KW-1185">Reference proteome</keyword>
<evidence type="ECO:0000313" key="3">
    <source>
        <dbReference type="EMBL" id="KAH7424130.1"/>
    </source>
</evidence>
<name>A0A8T2TP36_CERRI</name>
<evidence type="ECO:0000259" key="2">
    <source>
        <dbReference type="Pfam" id="PF13837"/>
    </source>
</evidence>
<protein>
    <recommendedName>
        <fullName evidence="2">Myb/SANT-like DNA-binding domain-containing protein</fullName>
    </recommendedName>
</protein>
<organism evidence="3 4">
    <name type="scientific">Ceratopteris richardii</name>
    <name type="common">Triangle waterfern</name>
    <dbReference type="NCBI Taxonomy" id="49495"/>
    <lineage>
        <taxon>Eukaryota</taxon>
        <taxon>Viridiplantae</taxon>
        <taxon>Streptophyta</taxon>
        <taxon>Embryophyta</taxon>
        <taxon>Tracheophyta</taxon>
        <taxon>Polypodiopsida</taxon>
        <taxon>Polypodiidae</taxon>
        <taxon>Polypodiales</taxon>
        <taxon>Pteridineae</taxon>
        <taxon>Pteridaceae</taxon>
        <taxon>Parkerioideae</taxon>
        <taxon>Ceratopteris</taxon>
    </lineage>
</organism>
<dbReference type="PANTHER" id="PTHR31307:SF63">
    <property type="entry name" value="MYB_SANT-LIKE DNA-BINDING DOMAIN-CONTAINING PROTEIN"/>
    <property type="match status" value="1"/>
</dbReference>
<dbReference type="InterPro" id="IPR044823">
    <property type="entry name" value="ASIL1/2-like"/>
</dbReference>
<feature type="compositionally biased region" description="Polar residues" evidence="1">
    <location>
        <begin position="305"/>
        <end position="320"/>
    </location>
</feature>
<feature type="region of interest" description="Disordered" evidence="1">
    <location>
        <begin position="382"/>
        <end position="408"/>
    </location>
</feature>
<dbReference type="EMBL" id="CM035417">
    <property type="protein sequence ID" value="KAH7424130.1"/>
    <property type="molecule type" value="Genomic_DNA"/>
</dbReference>
<evidence type="ECO:0000256" key="1">
    <source>
        <dbReference type="SAM" id="MobiDB-lite"/>
    </source>
</evidence>
<feature type="compositionally biased region" description="Low complexity" evidence="1">
    <location>
        <begin position="211"/>
        <end position="221"/>
    </location>
</feature>
<feature type="compositionally biased region" description="Acidic residues" evidence="1">
    <location>
        <begin position="158"/>
        <end position="177"/>
    </location>
</feature>
<accession>A0A8T2TP36</accession>
<dbReference type="Pfam" id="PF13837">
    <property type="entry name" value="Myb_DNA-bind_4"/>
    <property type="match status" value="1"/>
</dbReference>
<feature type="region of interest" description="Disordered" evidence="1">
    <location>
        <begin position="305"/>
        <end position="330"/>
    </location>
</feature>
<sequence>MVHQTVNILNPRTVDSKVVSLPSAGLFMAMMVKKQGLSSSVPSSEWPDKAVSVLLKTYAEKFSADRGYLRTQDWHDVSYAVNCVCIGSPKTLKQCRDKVDSLKRRYKIEKRKAIKGGEVSWPFFHRLDDIMNSVLKQGRLPYSRHHNASSAHGSADADGGDGVEEGEEFPNEGEGVEETTGMAVNERCDVLDLAGNGNGAQKNEKQAESYLSDSLSASSADTPPFPVKKRALHQRRSNHRPHVSSEDDIDDYRSYHHLRHHSYGGSNHRRQGQHIQYAPHNVCLPEQRYSDYHFRNHAENFPKSGANTFSGGTQESTENASHGRLKQIRGHKRKLDCDNGINTLACAVTGLMKPHLSAPCFSDMFAQIELTKLKILKKVRSEVSKLDRRQRKSRSMSKSSRSESSSYQ</sequence>
<feature type="compositionally biased region" description="Basic residues" evidence="1">
    <location>
        <begin position="227"/>
        <end position="242"/>
    </location>
</feature>
<dbReference type="AlphaFoldDB" id="A0A8T2TP36"/>
<dbReference type="Proteomes" id="UP000825935">
    <property type="component" value="Chromosome 12"/>
</dbReference>
<feature type="region of interest" description="Disordered" evidence="1">
    <location>
        <begin position="195"/>
        <end position="248"/>
    </location>
</feature>